<accession>A0A5B0RNY1</accession>
<dbReference type="EMBL" id="VDEP01000169">
    <property type="protein sequence ID" value="KAA1127337.1"/>
    <property type="molecule type" value="Genomic_DNA"/>
</dbReference>
<proteinExistence type="predicted"/>
<keyword evidence="1" id="KW-0732">Signal</keyword>
<evidence type="ECO:0000313" key="3">
    <source>
        <dbReference type="Proteomes" id="UP000325313"/>
    </source>
</evidence>
<organism evidence="2 3">
    <name type="scientific">Puccinia graminis f. sp. tritici</name>
    <dbReference type="NCBI Taxonomy" id="56615"/>
    <lineage>
        <taxon>Eukaryota</taxon>
        <taxon>Fungi</taxon>
        <taxon>Dikarya</taxon>
        <taxon>Basidiomycota</taxon>
        <taxon>Pucciniomycotina</taxon>
        <taxon>Pucciniomycetes</taxon>
        <taxon>Pucciniales</taxon>
        <taxon>Pucciniaceae</taxon>
        <taxon>Puccinia</taxon>
    </lineage>
</organism>
<comment type="caution">
    <text evidence="2">The sequence shown here is derived from an EMBL/GenBank/DDBJ whole genome shotgun (WGS) entry which is preliminary data.</text>
</comment>
<reference evidence="2 3" key="1">
    <citation type="submission" date="2019-05" db="EMBL/GenBank/DDBJ databases">
        <title>Emergence of the Ug99 lineage of the wheat stem rust pathogen through somatic hybridization.</title>
        <authorList>
            <person name="Li F."/>
            <person name="Upadhyaya N.M."/>
            <person name="Sperschneider J."/>
            <person name="Matny O."/>
            <person name="Nguyen-Phuc H."/>
            <person name="Mago R."/>
            <person name="Raley C."/>
            <person name="Miller M.E."/>
            <person name="Silverstein K.A.T."/>
            <person name="Henningsen E."/>
            <person name="Hirsch C.D."/>
            <person name="Visser B."/>
            <person name="Pretorius Z.A."/>
            <person name="Steffenson B.J."/>
            <person name="Schwessinger B."/>
            <person name="Dodds P.N."/>
            <person name="Figueroa M."/>
        </authorList>
    </citation>
    <scope>NUCLEOTIDE SEQUENCE [LARGE SCALE GENOMIC DNA]</scope>
    <source>
        <strain evidence="2 3">Ug99</strain>
    </source>
</reference>
<evidence type="ECO:0000313" key="2">
    <source>
        <dbReference type="EMBL" id="KAA1127337.1"/>
    </source>
</evidence>
<dbReference type="Proteomes" id="UP000325313">
    <property type="component" value="Unassembled WGS sequence"/>
</dbReference>
<gene>
    <name evidence="2" type="ORF">PGTUg99_035216</name>
</gene>
<name>A0A5B0RNY1_PUCGR</name>
<evidence type="ECO:0000256" key="1">
    <source>
        <dbReference type="SAM" id="SignalP"/>
    </source>
</evidence>
<protein>
    <recommendedName>
        <fullName evidence="4">Secreted protein</fullName>
    </recommendedName>
</protein>
<feature type="signal peptide" evidence="1">
    <location>
        <begin position="1"/>
        <end position="17"/>
    </location>
</feature>
<evidence type="ECO:0008006" key="4">
    <source>
        <dbReference type="Google" id="ProtNLM"/>
    </source>
</evidence>
<sequence>MLLRASLVHLLLRTASGLDSSSVEKSSALRPSQSSSRNQFKYVTTPSREITPIDNAKGSLVKCRIC</sequence>
<feature type="chain" id="PRO_5023145947" description="Secreted protein" evidence="1">
    <location>
        <begin position="18"/>
        <end position="66"/>
    </location>
</feature>
<dbReference type="AlphaFoldDB" id="A0A5B0RNY1"/>